<accession>A0A2P2KQK4</accession>
<proteinExistence type="predicted"/>
<evidence type="ECO:0000313" key="1">
    <source>
        <dbReference type="EMBL" id="MBX07996.1"/>
    </source>
</evidence>
<dbReference type="EMBL" id="GGEC01027512">
    <property type="protein sequence ID" value="MBX07996.1"/>
    <property type="molecule type" value="Transcribed_RNA"/>
</dbReference>
<dbReference type="AlphaFoldDB" id="A0A2P2KQK4"/>
<organism evidence="1">
    <name type="scientific">Rhizophora mucronata</name>
    <name type="common">Asiatic mangrove</name>
    <dbReference type="NCBI Taxonomy" id="61149"/>
    <lineage>
        <taxon>Eukaryota</taxon>
        <taxon>Viridiplantae</taxon>
        <taxon>Streptophyta</taxon>
        <taxon>Embryophyta</taxon>
        <taxon>Tracheophyta</taxon>
        <taxon>Spermatophyta</taxon>
        <taxon>Magnoliopsida</taxon>
        <taxon>eudicotyledons</taxon>
        <taxon>Gunneridae</taxon>
        <taxon>Pentapetalae</taxon>
        <taxon>rosids</taxon>
        <taxon>fabids</taxon>
        <taxon>Malpighiales</taxon>
        <taxon>Rhizophoraceae</taxon>
        <taxon>Rhizophora</taxon>
    </lineage>
</organism>
<name>A0A2P2KQK4_RHIMU</name>
<sequence length="44" mass="4606">MRFPASSPPIVGNAAILGASGPGTSPALLQWLRVTNGLLRSKRF</sequence>
<protein>
    <submittedName>
        <fullName evidence="1">Floral homeotic protein APETALA 2 isoform X3</fullName>
    </submittedName>
</protein>
<reference evidence="1" key="1">
    <citation type="submission" date="2018-02" db="EMBL/GenBank/DDBJ databases">
        <title>Rhizophora mucronata_Transcriptome.</title>
        <authorList>
            <person name="Meera S.P."/>
            <person name="Sreeshan A."/>
            <person name="Augustine A."/>
        </authorList>
    </citation>
    <scope>NUCLEOTIDE SEQUENCE</scope>
    <source>
        <tissue evidence="1">Leaf</tissue>
    </source>
</reference>